<protein>
    <recommendedName>
        <fullName evidence="4">Right handed beta helix domain-containing protein</fullName>
    </recommendedName>
</protein>
<evidence type="ECO:0008006" key="4">
    <source>
        <dbReference type="Google" id="ProtNLM"/>
    </source>
</evidence>
<feature type="chain" id="PRO_5047124752" description="Right handed beta helix domain-containing protein" evidence="1">
    <location>
        <begin position="30"/>
        <end position="513"/>
    </location>
</feature>
<dbReference type="RefSeq" id="WP_345302088.1">
    <property type="nucleotide sequence ID" value="NZ_BAABJE010000002.1"/>
</dbReference>
<evidence type="ECO:0000256" key="1">
    <source>
        <dbReference type="SAM" id="SignalP"/>
    </source>
</evidence>
<evidence type="ECO:0000313" key="2">
    <source>
        <dbReference type="EMBL" id="GAA4786291.1"/>
    </source>
</evidence>
<keyword evidence="3" id="KW-1185">Reference proteome</keyword>
<comment type="caution">
    <text evidence="2">The sequence shown here is derived from an EMBL/GenBank/DDBJ whole genome shotgun (WGS) entry which is preliminary data.</text>
</comment>
<evidence type="ECO:0000313" key="3">
    <source>
        <dbReference type="Proteomes" id="UP001499959"/>
    </source>
</evidence>
<dbReference type="InterPro" id="IPR012334">
    <property type="entry name" value="Pectin_lyas_fold"/>
</dbReference>
<reference evidence="3" key="1">
    <citation type="journal article" date="2019" name="Int. J. Syst. Evol. Microbiol.">
        <title>The Global Catalogue of Microorganisms (GCM) 10K type strain sequencing project: providing services to taxonomists for standard genome sequencing and annotation.</title>
        <authorList>
            <consortium name="The Broad Institute Genomics Platform"/>
            <consortium name="The Broad Institute Genome Sequencing Center for Infectious Disease"/>
            <person name="Wu L."/>
            <person name="Ma J."/>
        </authorList>
    </citation>
    <scope>NUCLEOTIDE SEQUENCE [LARGE SCALE GENOMIC DNA]</scope>
    <source>
        <strain evidence="3">JCM 18204</strain>
    </source>
</reference>
<name>A0ABP9AX57_9GAMM</name>
<gene>
    <name evidence="2" type="ORF">GCM10023307_08800</name>
</gene>
<feature type="signal peptide" evidence="1">
    <location>
        <begin position="1"/>
        <end position="29"/>
    </location>
</feature>
<dbReference type="InterPro" id="IPR011050">
    <property type="entry name" value="Pectin_lyase_fold/virulence"/>
</dbReference>
<organism evidence="2 3">
    <name type="scientific">Lysobacter hankyongensis</name>
    <dbReference type="NCBI Taxonomy" id="1176535"/>
    <lineage>
        <taxon>Bacteria</taxon>
        <taxon>Pseudomonadati</taxon>
        <taxon>Pseudomonadota</taxon>
        <taxon>Gammaproteobacteria</taxon>
        <taxon>Lysobacterales</taxon>
        <taxon>Lysobacteraceae</taxon>
        <taxon>Lysobacter</taxon>
    </lineage>
</organism>
<keyword evidence="1" id="KW-0732">Signal</keyword>
<sequence length="513" mass="54891">MSLRSLASSLPILAALPLAFLLLPGAADARTWTVGPSGRDYTQLAILFSGNDLAPGDIVEVDGNATYGSAIVGENDGGAPGNPVIIRWRRAGGGSRPVLQGGVNTIKFQRSNHVVFEGFEVRGGSNTCVFSEAHDVTVRDAVIHACPGHGILGADLNSGSFTLEYSEVYDAGSGSTRHPIYMQSDEIAYPGSVFRMRYNYVHDGNGGNLLKNRHERAEIHSNWFEGSVYQEIELIGPDCETQAAGWTRATKREDAELLNNVIVHTSTSWPNAIRIGGDLNGSSDGRVRMVGNTILFDRPGAGTAVYVQLGAGSVEMHNNAIHQTGSTAPAILRENTSADTPVCAPFTTAPWSGGRRVAGSRNWVQFAATDVPSEWKDTLKSGDPGFRDIAARNLRPRSNSPLRNAGLNRPPSPANFPMPWSLPKVVYDPPLRARLAIGDQRARIPQGFFTVDIGALEEVDIDSLIGPFALPGASPLLPPRSRPIVAPTAVPASPIPAKPRCDAVCVRLRGSRR</sequence>
<dbReference type="Gene3D" id="2.160.20.10">
    <property type="entry name" value="Single-stranded right-handed beta-helix, Pectin lyase-like"/>
    <property type="match status" value="1"/>
</dbReference>
<accession>A0ABP9AX57</accession>
<dbReference type="Proteomes" id="UP001499959">
    <property type="component" value="Unassembled WGS sequence"/>
</dbReference>
<proteinExistence type="predicted"/>
<dbReference type="SUPFAM" id="SSF51126">
    <property type="entry name" value="Pectin lyase-like"/>
    <property type="match status" value="1"/>
</dbReference>
<dbReference type="EMBL" id="BAABJE010000002">
    <property type="protein sequence ID" value="GAA4786291.1"/>
    <property type="molecule type" value="Genomic_DNA"/>
</dbReference>